<reference evidence="3 4" key="1">
    <citation type="submission" date="2018-03" db="EMBL/GenBank/DDBJ databases">
        <title>Genome sequencing of Ottowia sp.</title>
        <authorList>
            <person name="Kim S.-J."/>
            <person name="Heo J."/>
            <person name="Kwon S.-W."/>
        </authorList>
    </citation>
    <scope>NUCLEOTIDE SEQUENCE [LARGE SCALE GENOMIC DNA]</scope>
    <source>
        <strain evidence="3 4">KADR8-3</strain>
    </source>
</reference>
<accession>A0A2S0MBR4</accession>
<feature type="domain" description="CAAX prenyl protease 2/Lysostaphin resistance protein A-like" evidence="2">
    <location>
        <begin position="114"/>
        <end position="213"/>
    </location>
</feature>
<dbReference type="KEGG" id="otk:C6570_02955"/>
<evidence type="ECO:0000313" key="3">
    <source>
        <dbReference type="EMBL" id="AVO33329.1"/>
    </source>
</evidence>
<feature type="transmembrane region" description="Helical" evidence="1">
    <location>
        <begin position="74"/>
        <end position="99"/>
    </location>
</feature>
<keyword evidence="1" id="KW-0472">Membrane</keyword>
<evidence type="ECO:0000256" key="1">
    <source>
        <dbReference type="SAM" id="Phobius"/>
    </source>
</evidence>
<name>A0A2S0MBR4_9BURK</name>
<keyword evidence="1" id="KW-1133">Transmembrane helix</keyword>
<feature type="transmembrane region" description="Helical" evidence="1">
    <location>
        <begin position="111"/>
        <end position="133"/>
    </location>
</feature>
<dbReference type="EMBL" id="CP027666">
    <property type="protein sequence ID" value="AVO33329.1"/>
    <property type="molecule type" value="Genomic_DNA"/>
</dbReference>
<gene>
    <name evidence="3" type="ORF">C6570_02955</name>
</gene>
<dbReference type="GO" id="GO:0080120">
    <property type="term" value="P:CAAX-box protein maturation"/>
    <property type="evidence" value="ECO:0007669"/>
    <property type="project" value="UniProtKB-ARBA"/>
</dbReference>
<dbReference type="PANTHER" id="PTHR35797">
    <property type="entry name" value="PROTEASE-RELATED"/>
    <property type="match status" value="1"/>
</dbReference>
<protein>
    <recommendedName>
        <fullName evidence="2">CAAX prenyl protease 2/Lysostaphin resistance protein A-like domain-containing protein</fullName>
    </recommendedName>
</protein>
<dbReference type="PANTHER" id="PTHR35797:SF1">
    <property type="entry name" value="PROTEASE"/>
    <property type="match status" value="1"/>
</dbReference>
<dbReference type="GO" id="GO:0004175">
    <property type="term" value="F:endopeptidase activity"/>
    <property type="evidence" value="ECO:0007669"/>
    <property type="project" value="UniProtKB-ARBA"/>
</dbReference>
<organism evidence="3 4">
    <name type="scientific">Ottowia oryzae</name>
    <dbReference type="NCBI Taxonomy" id="2109914"/>
    <lineage>
        <taxon>Bacteria</taxon>
        <taxon>Pseudomonadati</taxon>
        <taxon>Pseudomonadota</taxon>
        <taxon>Betaproteobacteria</taxon>
        <taxon>Burkholderiales</taxon>
        <taxon>Comamonadaceae</taxon>
        <taxon>Ottowia</taxon>
    </lineage>
</organism>
<feature type="transmembrane region" description="Helical" evidence="1">
    <location>
        <begin position="176"/>
        <end position="195"/>
    </location>
</feature>
<feature type="transmembrane region" description="Helical" evidence="1">
    <location>
        <begin position="145"/>
        <end position="164"/>
    </location>
</feature>
<dbReference type="OrthoDB" id="3693644at2"/>
<dbReference type="AlphaFoldDB" id="A0A2S0MBR4"/>
<dbReference type="Pfam" id="PF02517">
    <property type="entry name" value="Rce1-like"/>
    <property type="match status" value="1"/>
</dbReference>
<dbReference type="InterPro" id="IPR042150">
    <property type="entry name" value="MmRce1-like"/>
</dbReference>
<keyword evidence="4" id="KW-1185">Reference proteome</keyword>
<feature type="transmembrane region" description="Helical" evidence="1">
    <location>
        <begin position="38"/>
        <end position="62"/>
    </location>
</feature>
<dbReference type="Proteomes" id="UP000239709">
    <property type="component" value="Chromosome"/>
</dbReference>
<evidence type="ECO:0000313" key="4">
    <source>
        <dbReference type="Proteomes" id="UP000239709"/>
    </source>
</evidence>
<keyword evidence="1" id="KW-0812">Transmembrane</keyword>
<dbReference type="RefSeq" id="WP_106701892.1">
    <property type="nucleotide sequence ID" value="NZ_CP027666.1"/>
</dbReference>
<sequence length="267" mass="29536">MQYRYFALVMLASMPFWLVGLVTDWVLLPGVPASAMMFAAPAIAAVFMLLGPGSNLSIWAWFRGHFSAPREKTPGWIFVAVLIPVVVLLITYTCAQFFGSSTPSPPEPAGIPAQFALLFLLFFVPALLEELGWTGYAFPRLHQRYSALLSSLVLGSVWAVWHWIPLLQIGRDLEWIAWWSITAIALRIMICFLAVNAPMPVLVATAFHASINASWQLYPVAGSHYDPALHSVVLIFACALMVLFSGKQLRVGSPNSSLKRTDQSLRD</sequence>
<dbReference type="InterPro" id="IPR003675">
    <property type="entry name" value="Rce1/LyrA-like_dom"/>
</dbReference>
<proteinExistence type="predicted"/>
<feature type="transmembrane region" description="Helical" evidence="1">
    <location>
        <begin position="5"/>
        <end position="26"/>
    </location>
</feature>
<evidence type="ECO:0000259" key="2">
    <source>
        <dbReference type="Pfam" id="PF02517"/>
    </source>
</evidence>